<comment type="caution">
    <text evidence="7">The sequence shown here is derived from an EMBL/GenBank/DDBJ whole genome shotgun (WGS) entry which is preliminary data.</text>
</comment>
<feature type="transmembrane region" description="Helical" evidence="5">
    <location>
        <begin position="46"/>
        <end position="68"/>
    </location>
</feature>
<feature type="transmembrane region" description="Helical" evidence="5">
    <location>
        <begin position="88"/>
        <end position="106"/>
    </location>
</feature>
<keyword evidence="3" id="KW-0862">Zinc</keyword>
<evidence type="ECO:0000256" key="3">
    <source>
        <dbReference type="ARBA" id="ARBA00022833"/>
    </source>
</evidence>
<evidence type="ECO:0000256" key="1">
    <source>
        <dbReference type="ARBA" id="ARBA00022723"/>
    </source>
</evidence>
<feature type="transmembrane region" description="Helical" evidence="5">
    <location>
        <begin position="167"/>
        <end position="185"/>
    </location>
</feature>
<keyword evidence="5" id="KW-0812">Transmembrane</keyword>
<dbReference type="AlphaFoldDB" id="A0A1F4WMY7"/>
<dbReference type="PANTHER" id="PTHR33823">
    <property type="entry name" value="RNA POLYMERASE-BINDING TRANSCRIPTION FACTOR DKSA-RELATED"/>
    <property type="match status" value="1"/>
</dbReference>
<protein>
    <recommendedName>
        <fullName evidence="6">Zinc finger DksA/TraR C4-type domain-containing protein</fullName>
    </recommendedName>
</protein>
<evidence type="ECO:0000256" key="2">
    <source>
        <dbReference type="ARBA" id="ARBA00022771"/>
    </source>
</evidence>
<sequence length="334" mass="38550">MLLPPQIYIGSTTINTMWFFIAMGALFYMFTVWYEGKKDGFDTDRVFDLIFISIVVAILSVIFTNYWFQRLQIVAYTSVLLKLDATAFAVTLASLVSLGIFTYFIRKWKWSIYRVMDDFSMGINFLLIFAATGRLLVFGELKQIAVITCLLLLYTRFLRFRGYRFPSGYVFTSFLYTTALCLLVFFRVSGYLLFFLVLVTIGTANLYFRRKRSMIKSSLPLDFLNLIKGKLTTKDKELKNQQELLKEEDAYLQEGRAEGNSEIIDEAILEDSQKEITDVKMNAVRSMRLQVRKALAFLKLGRYGICEVCGQPIDKARLEFYPEATKCVECAGKQ</sequence>
<keyword evidence="1" id="KW-0479">Metal-binding</keyword>
<keyword evidence="5" id="KW-0472">Membrane</keyword>
<feature type="transmembrane region" description="Helical" evidence="5">
    <location>
        <begin position="191"/>
        <end position="208"/>
    </location>
</feature>
<feature type="domain" description="Zinc finger DksA/TraR C4-type" evidence="6">
    <location>
        <begin position="301"/>
        <end position="333"/>
    </location>
</feature>
<dbReference type="InterPro" id="IPR000962">
    <property type="entry name" value="Znf_DskA_TraR"/>
</dbReference>
<dbReference type="InterPro" id="IPR020458">
    <property type="entry name" value="Znf_DskA_TraR_CS"/>
</dbReference>
<dbReference type="PROSITE" id="PS51128">
    <property type="entry name" value="ZF_DKSA_2"/>
    <property type="match status" value="1"/>
</dbReference>
<gene>
    <name evidence="7" type="ORF">A2415_03720</name>
</gene>
<dbReference type="EMBL" id="MEWA01000001">
    <property type="protein sequence ID" value="OGC70718.1"/>
    <property type="molecule type" value="Genomic_DNA"/>
</dbReference>
<proteinExistence type="predicted"/>
<name>A0A1F4WMY7_UNCKA</name>
<feature type="transmembrane region" description="Helical" evidence="5">
    <location>
        <begin position="143"/>
        <end position="160"/>
    </location>
</feature>
<evidence type="ECO:0000313" key="7">
    <source>
        <dbReference type="EMBL" id="OGC70718.1"/>
    </source>
</evidence>
<feature type="zinc finger region" description="dksA C4-type" evidence="4">
    <location>
        <begin position="306"/>
        <end position="330"/>
    </location>
</feature>
<feature type="transmembrane region" description="Helical" evidence="5">
    <location>
        <begin position="118"/>
        <end position="137"/>
    </location>
</feature>
<evidence type="ECO:0000259" key="6">
    <source>
        <dbReference type="Pfam" id="PF01258"/>
    </source>
</evidence>
<dbReference type="GO" id="GO:0008270">
    <property type="term" value="F:zinc ion binding"/>
    <property type="evidence" value="ECO:0007669"/>
    <property type="project" value="UniProtKB-KW"/>
</dbReference>
<accession>A0A1F4WMY7</accession>
<dbReference type="SUPFAM" id="SSF57716">
    <property type="entry name" value="Glucocorticoid receptor-like (DNA-binding domain)"/>
    <property type="match status" value="1"/>
</dbReference>
<organism evidence="7 8">
    <name type="scientific">candidate division WWE3 bacterium RIFOXYC1_FULL_39_7</name>
    <dbReference type="NCBI Taxonomy" id="1802643"/>
    <lineage>
        <taxon>Bacteria</taxon>
        <taxon>Katanobacteria</taxon>
    </lineage>
</organism>
<keyword evidence="2" id="KW-0863">Zinc-finger</keyword>
<dbReference type="Proteomes" id="UP000179113">
    <property type="component" value="Unassembled WGS sequence"/>
</dbReference>
<keyword evidence="5" id="KW-1133">Transmembrane helix</keyword>
<evidence type="ECO:0000313" key="8">
    <source>
        <dbReference type="Proteomes" id="UP000179113"/>
    </source>
</evidence>
<evidence type="ECO:0000256" key="4">
    <source>
        <dbReference type="PROSITE-ProRule" id="PRU00510"/>
    </source>
</evidence>
<feature type="transmembrane region" description="Helical" evidence="5">
    <location>
        <begin position="12"/>
        <end position="34"/>
    </location>
</feature>
<dbReference type="PROSITE" id="PS01102">
    <property type="entry name" value="ZF_DKSA_1"/>
    <property type="match status" value="1"/>
</dbReference>
<dbReference type="Pfam" id="PF01258">
    <property type="entry name" value="zf-dskA_traR"/>
    <property type="match status" value="1"/>
</dbReference>
<reference evidence="7 8" key="1">
    <citation type="journal article" date="2016" name="Nat. Commun.">
        <title>Thousands of microbial genomes shed light on interconnected biogeochemical processes in an aquifer system.</title>
        <authorList>
            <person name="Anantharaman K."/>
            <person name="Brown C.T."/>
            <person name="Hug L.A."/>
            <person name="Sharon I."/>
            <person name="Castelle C.J."/>
            <person name="Probst A.J."/>
            <person name="Thomas B.C."/>
            <person name="Singh A."/>
            <person name="Wilkins M.J."/>
            <person name="Karaoz U."/>
            <person name="Brodie E.L."/>
            <person name="Williams K.H."/>
            <person name="Hubbard S.S."/>
            <person name="Banfield J.F."/>
        </authorList>
    </citation>
    <scope>NUCLEOTIDE SEQUENCE [LARGE SCALE GENOMIC DNA]</scope>
</reference>
<dbReference type="Gene3D" id="1.20.120.910">
    <property type="entry name" value="DksA, coiled-coil domain"/>
    <property type="match status" value="1"/>
</dbReference>
<evidence type="ECO:0000256" key="5">
    <source>
        <dbReference type="SAM" id="Phobius"/>
    </source>
</evidence>